<comment type="caution">
    <text evidence="1">The sequence shown here is derived from an EMBL/GenBank/DDBJ whole genome shotgun (WGS) entry which is preliminary data.</text>
</comment>
<dbReference type="Pfam" id="PF11136">
    <property type="entry name" value="DUF2889"/>
    <property type="match status" value="1"/>
</dbReference>
<dbReference type="EMBL" id="NJIH01000007">
    <property type="protein sequence ID" value="OWT58967.1"/>
    <property type="molecule type" value="Genomic_DNA"/>
</dbReference>
<evidence type="ECO:0008006" key="3">
    <source>
        <dbReference type="Google" id="ProtNLM"/>
    </source>
</evidence>
<organism evidence="1 2">
    <name type="scientific">Candidimonas nitroreducens</name>
    <dbReference type="NCBI Taxonomy" id="683354"/>
    <lineage>
        <taxon>Bacteria</taxon>
        <taxon>Pseudomonadati</taxon>
        <taxon>Pseudomonadota</taxon>
        <taxon>Betaproteobacteria</taxon>
        <taxon>Burkholderiales</taxon>
        <taxon>Alcaligenaceae</taxon>
        <taxon>Candidimonas</taxon>
    </lineage>
</organism>
<dbReference type="RefSeq" id="WP_088603698.1">
    <property type="nucleotide sequence ID" value="NZ_NJIH01000007.1"/>
</dbReference>
<name>A0A225MCI8_9BURK</name>
<proteinExistence type="predicted"/>
<dbReference type="Proteomes" id="UP000214603">
    <property type="component" value="Unassembled WGS sequence"/>
</dbReference>
<gene>
    <name evidence="1" type="ORF">CEY11_12260</name>
</gene>
<accession>A0A225MCI8</accession>
<keyword evidence="2" id="KW-1185">Reference proteome</keyword>
<evidence type="ECO:0000313" key="2">
    <source>
        <dbReference type="Proteomes" id="UP000214603"/>
    </source>
</evidence>
<dbReference type="AlphaFoldDB" id="A0A225MCI8"/>
<dbReference type="OrthoDB" id="6862397at2"/>
<reference evidence="2" key="1">
    <citation type="submission" date="2017-06" db="EMBL/GenBank/DDBJ databases">
        <title>Herbaspirillum phytohormonus sp. nov., isolated from the root nodule of Robinia pseudoacacia in lead-zinc mine.</title>
        <authorList>
            <person name="Fan M."/>
            <person name="Lin Y."/>
        </authorList>
    </citation>
    <scope>NUCLEOTIDE SEQUENCE [LARGE SCALE GENOMIC DNA]</scope>
    <source>
        <strain evidence="2">SC-089</strain>
    </source>
</reference>
<sequence length="193" mass="21881">MSVGLPPANYPRRLMHIRTIECCGYERDDGLWDIEGRLTDRKTHFWPQRAGERDLPAGDPAHDMRLRLTIDLDMVIQESYAYTAAGPYGDCGAMSDRFALLKGRRIARGWTKDLARLVGGVYGCTHQWELLSRVAAVAYQSTNGARNKRRGGQMGTEPPRNLNTCHMYASTSPVVFKRWPEYYTPSTELPTNK</sequence>
<protein>
    <recommendedName>
        <fullName evidence="3">DUF2889 domain-containing protein</fullName>
    </recommendedName>
</protein>
<dbReference type="InterPro" id="IPR021312">
    <property type="entry name" value="DUF2889"/>
</dbReference>
<evidence type="ECO:0000313" key="1">
    <source>
        <dbReference type="EMBL" id="OWT58967.1"/>
    </source>
</evidence>